<accession>A0A085GNC4</accession>
<feature type="domain" description="Replication gene A protein-like" evidence="7">
    <location>
        <begin position="137"/>
        <end position="461"/>
    </location>
</feature>
<keyword evidence="5" id="KW-0255">Endonuclease</keyword>
<comment type="similarity">
    <text evidence="2">Belongs to the phage GPA family.</text>
</comment>
<dbReference type="eggNOG" id="ENOG502Z7TX">
    <property type="taxonomic scope" value="Bacteria"/>
</dbReference>
<dbReference type="EMBL" id="JMPJ01000020">
    <property type="protein sequence ID" value="KFC85219.1"/>
    <property type="molecule type" value="Genomic_DNA"/>
</dbReference>
<keyword evidence="4" id="KW-0540">Nuclease</keyword>
<dbReference type="EC" id="3.1.-.-" evidence="8"/>
<dbReference type="Pfam" id="PF05840">
    <property type="entry name" value="Phage_GPA"/>
    <property type="match status" value="1"/>
</dbReference>
<evidence type="ECO:0000256" key="3">
    <source>
        <dbReference type="ARBA" id="ARBA00022705"/>
    </source>
</evidence>
<evidence type="ECO:0000256" key="2">
    <source>
        <dbReference type="ARBA" id="ARBA00009260"/>
    </source>
</evidence>
<evidence type="ECO:0000259" key="7">
    <source>
        <dbReference type="Pfam" id="PF05840"/>
    </source>
</evidence>
<evidence type="ECO:0000313" key="8">
    <source>
        <dbReference type="EMBL" id="KFC85219.1"/>
    </source>
</evidence>
<gene>
    <name evidence="8" type="ORF">GEAM_0462</name>
</gene>
<reference evidence="8 9" key="1">
    <citation type="submission" date="2014-05" db="EMBL/GenBank/DDBJ databases">
        <title>ATOL: Assembling a taxonomically balanced genome-scale reconstruction of the evolutionary history of the Enterobacteriaceae.</title>
        <authorList>
            <person name="Plunkett G.III."/>
            <person name="Neeno-Eckwall E.C."/>
            <person name="Glasner J.D."/>
            <person name="Perna N.T."/>
        </authorList>
    </citation>
    <scope>NUCLEOTIDE SEQUENCE [LARGE SCALE GENOMIC DNA]</scope>
    <source>
        <strain evidence="8 9">ATCC 33852</strain>
    </source>
</reference>
<dbReference type="InterPro" id="IPR008766">
    <property type="entry name" value="Replication_gene_A-like"/>
</dbReference>
<evidence type="ECO:0000313" key="9">
    <source>
        <dbReference type="Proteomes" id="UP000028640"/>
    </source>
</evidence>
<keyword evidence="9" id="KW-1185">Reference proteome</keyword>
<evidence type="ECO:0000256" key="1">
    <source>
        <dbReference type="ARBA" id="ARBA00003293"/>
    </source>
</evidence>
<dbReference type="GO" id="GO:0016787">
    <property type="term" value="F:hydrolase activity"/>
    <property type="evidence" value="ECO:0007669"/>
    <property type="project" value="UniProtKB-KW"/>
</dbReference>
<evidence type="ECO:0000256" key="6">
    <source>
        <dbReference type="ARBA" id="ARBA00022801"/>
    </source>
</evidence>
<dbReference type="GeneID" id="78383241"/>
<organism evidence="8 9">
    <name type="scientific">Ewingella americana (strain ATCC 33852 / DSM 4580 / CCUG 14506 / JCM 5911 / LMG 7869 / NCTC 12157 / CDC 1468-78)</name>
    <dbReference type="NCBI Taxonomy" id="910964"/>
    <lineage>
        <taxon>Bacteria</taxon>
        <taxon>Pseudomonadati</taxon>
        <taxon>Pseudomonadota</taxon>
        <taxon>Gammaproteobacteria</taxon>
        <taxon>Enterobacterales</taxon>
        <taxon>Yersiniaceae</taxon>
        <taxon>Ewingella</taxon>
    </lineage>
</organism>
<dbReference type="Proteomes" id="UP000028640">
    <property type="component" value="Unassembled WGS sequence"/>
</dbReference>
<dbReference type="GO" id="GO:0006260">
    <property type="term" value="P:DNA replication"/>
    <property type="evidence" value="ECO:0007669"/>
    <property type="project" value="UniProtKB-KW"/>
</dbReference>
<dbReference type="AlphaFoldDB" id="A0A085GNC4"/>
<name>A0A085GNC4_EWIA3</name>
<dbReference type="OrthoDB" id="5568266at2"/>
<dbReference type="GO" id="GO:0004519">
    <property type="term" value="F:endonuclease activity"/>
    <property type="evidence" value="ECO:0007669"/>
    <property type="project" value="UniProtKB-KW"/>
</dbReference>
<sequence>MPLLHRGRFAPTPSPRFSPPAAAPFVGQWWWNAPRKAITREVSAPIYQVNSQAQAALSQLLSLPACLRFPLYQRYQQLIDEESRQKANAFLKQTFAQRLWPRIEKVMSKNQLKRQVSLRFLAEEETYNRLPDLNEKQLKSLAWRVAAHCHEAYEHLCDRQLALNSSPDNLLSDATQNQLYSIVAGMARALNVTPLYWSRFSEGKLDARSAVASLSRLVNADWWRRQLLAQQARWREALMIAGGYVNRRVSAYASKNAQREVRSRRLSMINYLKQNELQNEQTGERISMLETVMSSIANPAIRRMELMTLIAGVEQVASDQGDRGLFITLTTPSKYHPTRMFNSRVHFNGRWDNQAFSPKEAQRYLVAVWAKIRTAFKDKNIKIYGVRVVEPHHDGTPHWHLLLFTAPSQQQTAIDIMRRYALQEEGDEPGAAKNRFDCKPLNRGGAAAYIAKYISKNIDGYALDGEVDFDSGKPLKESASAVTAWASTWRIPQFHPIGLPSVGTYRECRRIRGVSLENRFDRRVEEVRHAADCGDYAGYIHSQGGTNVPRHQQTVRVARQPRGRFNRYAEEQKEVVGIYAPHLGEDHCYQTRSSRWRVVRREPNSERVSTDKDIPIPWSSVINCGNAYVLAEQQTTVKPPKTRVNGWGSLKMKNEPGRKETTLNQSISAFQRHTVLT</sequence>
<keyword evidence="3" id="KW-0235">DNA replication</keyword>
<proteinExistence type="inferred from homology"/>
<keyword evidence="6 8" id="KW-0378">Hydrolase</keyword>
<protein>
    <submittedName>
        <fullName evidence="8">Phage replication protein</fullName>
        <ecNumber evidence="8">3.1.-.-</ecNumber>
    </submittedName>
</protein>
<comment type="function">
    <text evidence="1">Possible endonuclease which induces a single-strand cut and initiates DNA replication.</text>
</comment>
<comment type="caution">
    <text evidence="8">The sequence shown here is derived from an EMBL/GenBank/DDBJ whole genome shotgun (WGS) entry which is preliminary data.</text>
</comment>
<evidence type="ECO:0000256" key="4">
    <source>
        <dbReference type="ARBA" id="ARBA00022722"/>
    </source>
</evidence>
<dbReference type="STRING" id="910964.GEAM_0462"/>
<evidence type="ECO:0000256" key="5">
    <source>
        <dbReference type="ARBA" id="ARBA00022759"/>
    </source>
</evidence>
<dbReference type="RefSeq" id="WP_072009851.1">
    <property type="nucleotide sequence ID" value="NZ_JMPJ01000020.1"/>
</dbReference>